<organism evidence="1 2">
    <name type="scientific">Bacillus timonensis</name>
    <dbReference type="NCBI Taxonomy" id="1033734"/>
    <lineage>
        <taxon>Bacteria</taxon>
        <taxon>Bacillati</taxon>
        <taxon>Bacillota</taxon>
        <taxon>Bacilli</taxon>
        <taxon>Bacillales</taxon>
        <taxon>Bacillaceae</taxon>
        <taxon>Bacillus</taxon>
    </lineage>
</organism>
<dbReference type="Proteomes" id="UP000306477">
    <property type="component" value="Unassembled WGS sequence"/>
</dbReference>
<dbReference type="RefSeq" id="WP_136381165.1">
    <property type="nucleotide sequence ID" value="NZ_SLUB01000048.1"/>
</dbReference>
<name>A0A4S3PLS1_9BACI</name>
<proteinExistence type="predicted"/>
<dbReference type="EMBL" id="SLUB01000048">
    <property type="protein sequence ID" value="THE10399.1"/>
    <property type="molecule type" value="Genomic_DNA"/>
</dbReference>
<gene>
    <name evidence="1" type="ORF">E1I69_19110</name>
</gene>
<protein>
    <submittedName>
        <fullName evidence="1">Uncharacterized protein</fullName>
    </submittedName>
</protein>
<accession>A0A4S3PLS1</accession>
<sequence length="81" mass="9226">MYHSNYIYREIGTAWYGRHVVLISCNPLTNQFLQIHKSLHAPTEPPQPNCAETISQFLSIGYKIAAIAPLSHNEVQYVLVK</sequence>
<dbReference type="AlphaFoldDB" id="A0A4S3PLS1"/>
<evidence type="ECO:0000313" key="2">
    <source>
        <dbReference type="Proteomes" id="UP000306477"/>
    </source>
</evidence>
<reference evidence="1 2" key="1">
    <citation type="journal article" date="2019" name="Indoor Air">
        <title>Impacts of indoor surface finishes on bacterial viability.</title>
        <authorList>
            <person name="Hu J."/>
            <person name="Maamar S.B."/>
            <person name="Glawe A.J."/>
            <person name="Gottel N."/>
            <person name="Gilbert J.A."/>
            <person name="Hartmann E.M."/>
        </authorList>
    </citation>
    <scope>NUCLEOTIDE SEQUENCE [LARGE SCALE GENOMIC DNA]</scope>
    <source>
        <strain evidence="1 2">AF060A6</strain>
    </source>
</reference>
<evidence type="ECO:0000313" key="1">
    <source>
        <dbReference type="EMBL" id="THE10399.1"/>
    </source>
</evidence>
<comment type="caution">
    <text evidence="1">The sequence shown here is derived from an EMBL/GenBank/DDBJ whole genome shotgun (WGS) entry which is preliminary data.</text>
</comment>
<keyword evidence="2" id="KW-1185">Reference proteome</keyword>
<dbReference type="OrthoDB" id="2884205at2"/>
<dbReference type="STRING" id="1033734.GCA_000285535_04013"/>